<evidence type="ECO:0000256" key="1">
    <source>
        <dbReference type="SAM" id="MobiDB-lite"/>
    </source>
</evidence>
<protein>
    <submittedName>
        <fullName evidence="2">Uncharacterized protein</fullName>
    </submittedName>
</protein>
<dbReference type="EMBL" id="CM000148">
    <property type="protein sequence ID" value="EEE51495.1"/>
    <property type="molecule type" value="Genomic_DNA"/>
</dbReference>
<sequence>MALRSVVVVPVLAGATNDEVAERPDSVARVELSPSLSLLYVSLSPSPSPSPSYLEVARRSPLARPPSLPPVAPLRRAPLPPRCGPPLALSRDAVRLCRLVNRRLCASHPPRRLDNYPCRLKSSRGSSGLCPQLWRGGIRAAAAAGHVLPCHWRS</sequence>
<feature type="region of interest" description="Disordered" evidence="1">
    <location>
        <begin position="43"/>
        <end position="81"/>
    </location>
</feature>
<proteinExistence type="predicted"/>
<reference evidence="2" key="2">
    <citation type="submission" date="2008-12" db="EMBL/GenBank/DDBJ databases">
        <title>Improved gene annotation of the rice (Oryza sativa) genomes.</title>
        <authorList>
            <person name="Wang J."/>
            <person name="Li R."/>
            <person name="Fan W."/>
            <person name="Huang Q."/>
            <person name="Zhang J."/>
            <person name="Zhou Y."/>
            <person name="Hu Y."/>
            <person name="Zi S."/>
            <person name="Li J."/>
            <person name="Ni P."/>
            <person name="Zheng H."/>
            <person name="Zhang Y."/>
            <person name="Zhao M."/>
            <person name="Hao Q."/>
            <person name="McDermott J."/>
            <person name="Samudrala R."/>
            <person name="Kristiansen K."/>
            <person name="Wong G.K.-S."/>
        </authorList>
    </citation>
    <scope>NUCLEOTIDE SEQUENCE</scope>
</reference>
<organism evidence="2">
    <name type="scientific">Oryza sativa subsp. japonica</name>
    <name type="common">Rice</name>
    <dbReference type="NCBI Taxonomy" id="39947"/>
    <lineage>
        <taxon>Eukaryota</taxon>
        <taxon>Viridiplantae</taxon>
        <taxon>Streptophyta</taxon>
        <taxon>Embryophyta</taxon>
        <taxon>Tracheophyta</taxon>
        <taxon>Spermatophyta</taxon>
        <taxon>Magnoliopsida</taxon>
        <taxon>Liliopsida</taxon>
        <taxon>Poales</taxon>
        <taxon>Poaceae</taxon>
        <taxon>BOP clade</taxon>
        <taxon>Oryzoideae</taxon>
        <taxon>Oryzeae</taxon>
        <taxon>Oryzinae</taxon>
        <taxon>Oryza</taxon>
        <taxon>Oryza sativa</taxon>
    </lineage>
</organism>
<evidence type="ECO:0000313" key="2">
    <source>
        <dbReference type="EMBL" id="EEE51495.1"/>
    </source>
</evidence>
<gene>
    <name evidence="2" type="ORF">OsJ_32650</name>
</gene>
<accession>A0A8J8YA82</accession>
<name>A0A8J8YA82_ORYSJ</name>
<reference evidence="2" key="1">
    <citation type="journal article" date="2005" name="PLoS Biol.">
        <title>The genomes of Oryza sativa: a history of duplications.</title>
        <authorList>
            <person name="Yu J."/>
            <person name="Wang J."/>
            <person name="Lin W."/>
            <person name="Li S."/>
            <person name="Li H."/>
            <person name="Zhou J."/>
            <person name="Ni P."/>
            <person name="Dong W."/>
            <person name="Hu S."/>
            <person name="Zeng C."/>
            <person name="Zhang J."/>
            <person name="Zhang Y."/>
            <person name="Li R."/>
            <person name="Xu Z."/>
            <person name="Li S."/>
            <person name="Li X."/>
            <person name="Zheng H."/>
            <person name="Cong L."/>
            <person name="Lin L."/>
            <person name="Yin J."/>
            <person name="Geng J."/>
            <person name="Li G."/>
            <person name="Shi J."/>
            <person name="Liu J."/>
            <person name="Lv H."/>
            <person name="Li J."/>
            <person name="Wang J."/>
            <person name="Deng Y."/>
            <person name="Ran L."/>
            <person name="Shi X."/>
            <person name="Wang X."/>
            <person name="Wu Q."/>
            <person name="Li C."/>
            <person name="Ren X."/>
            <person name="Wang J."/>
            <person name="Wang X."/>
            <person name="Li D."/>
            <person name="Liu D."/>
            <person name="Zhang X."/>
            <person name="Ji Z."/>
            <person name="Zhao W."/>
            <person name="Sun Y."/>
            <person name="Zhang Z."/>
            <person name="Bao J."/>
            <person name="Han Y."/>
            <person name="Dong L."/>
            <person name="Ji J."/>
            <person name="Chen P."/>
            <person name="Wu S."/>
            <person name="Liu J."/>
            <person name="Xiao Y."/>
            <person name="Bu D."/>
            <person name="Tan J."/>
            <person name="Yang L."/>
            <person name="Ye C."/>
            <person name="Zhang J."/>
            <person name="Xu J."/>
            <person name="Zhou Y."/>
            <person name="Yu Y."/>
            <person name="Zhang B."/>
            <person name="Zhuang S."/>
            <person name="Wei H."/>
            <person name="Liu B."/>
            <person name="Lei M."/>
            <person name="Yu H."/>
            <person name="Li Y."/>
            <person name="Xu H."/>
            <person name="Wei S."/>
            <person name="He X."/>
            <person name="Fang L."/>
            <person name="Zhang Z."/>
            <person name="Zhang Y."/>
            <person name="Huang X."/>
            <person name="Su Z."/>
            <person name="Tong W."/>
            <person name="Li J."/>
            <person name="Tong Z."/>
            <person name="Li S."/>
            <person name="Ye J."/>
            <person name="Wang L."/>
            <person name="Fang L."/>
            <person name="Lei T."/>
            <person name="Chen C."/>
            <person name="Chen H."/>
            <person name="Xu Z."/>
            <person name="Li H."/>
            <person name="Huang H."/>
            <person name="Zhang F."/>
            <person name="Xu H."/>
            <person name="Li N."/>
            <person name="Zhao C."/>
            <person name="Li S."/>
            <person name="Dong L."/>
            <person name="Huang Y."/>
            <person name="Li L."/>
            <person name="Xi Y."/>
            <person name="Qi Q."/>
            <person name="Li W."/>
            <person name="Zhang B."/>
            <person name="Hu W."/>
            <person name="Zhang Y."/>
            <person name="Tian X."/>
            <person name="Jiao Y."/>
            <person name="Liang X."/>
            <person name="Jin J."/>
            <person name="Gao L."/>
            <person name="Zheng W."/>
            <person name="Hao B."/>
            <person name="Liu S."/>
            <person name="Wang W."/>
            <person name="Yuan L."/>
            <person name="Cao M."/>
            <person name="McDermott J."/>
            <person name="Samudrala R."/>
            <person name="Wang J."/>
            <person name="Wong G.K."/>
            <person name="Yang H."/>
        </authorList>
    </citation>
    <scope>NUCLEOTIDE SEQUENCE [LARGE SCALE GENOMIC DNA]</scope>
</reference>
<feature type="compositionally biased region" description="Pro residues" evidence="1">
    <location>
        <begin position="63"/>
        <end position="81"/>
    </location>
</feature>
<feature type="compositionally biased region" description="Low complexity" evidence="1">
    <location>
        <begin position="43"/>
        <end position="62"/>
    </location>
</feature>
<dbReference type="AlphaFoldDB" id="A0A8J8YA82"/>
<dbReference type="Proteomes" id="UP000007752">
    <property type="component" value="Chromosome 11"/>
</dbReference>